<accession>Q6ZA08</accession>
<evidence type="ECO:0000313" key="1">
    <source>
        <dbReference type="EMBL" id="BAD05435.1"/>
    </source>
</evidence>
<evidence type="ECO:0000313" key="2">
    <source>
        <dbReference type="Proteomes" id="UP000000763"/>
    </source>
</evidence>
<gene>
    <name evidence="1" type="primary">P0434E03.22</name>
</gene>
<protein>
    <submittedName>
        <fullName evidence="1">Uncharacterized protein</fullName>
    </submittedName>
</protein>
<dbReference type="EMBL" id="AP004689">
    <property type="protein sequence ID" value="BAD05435.1"/>
    <property type="molecule type" value="Genomic_DNA"/>
</dbReference>
<dbReference type="Proteomes" id="UP000000763">
    <property type="component" value="Chromosome 8"/>
</dbReference>
<reference evidence="2" key="2">
    <citation type="journal article" date="2008" name="Nucleic Acids Res.">
        <title>The rice annotation project database (RAP-DB): 2008 update.</title>
        <authorList>
            <consortium name="The rice annotation project (RAP)"/>
        </authorList>
    </citation>
    <scope>GENOME REANNOTATION</scope>
    <source>
        <strain evidence="2">cv. Nipponbare</strain>
    </source>
</reference>
<reference evidence="2" key="1">
    <citation type="journal article" date="2005" name="Nature">
        <title>The map-based sequence of the rice genome.</title>
        <authorList>
            <consortium name="International rice genome sequencing project (IRGSP)"/>
            <person name="Matsumoto T."/>
            <person name="Wu J."/>
            <person name="Kanamori H."/>
            <person name="Katayose Y."/>
            <person name="Fujisawa M."/>
            <person name="Namiki N."/>
            <person name="Mizuno H."/>
            <person name="Yamamoto K."/>
            <person name="Antonio B.A."/>
            <person name="Baba T."/>
            <person name="Sakata K."/>
            <person name="Nagamura Y."/>
            <person name="Aoki H."/>
            <person name="Arikawa K."/>
            <person name="Arita K."/>
            <person name="Bito T."/>
            <person name="Chiden Y."/>
            <person name="Fujitsuka N."/>
            <person name="Fukunaka R."/>
            <person name="Hamada M."/>
            <person name="Harada C."/>
            <person name="Hayashi A."/>
            <person name="Hijishita S."/>
            <person name="Honda M."/>
            <person name="Hosokawa S."/>
            <person name="Ichikawa Y."/>
            <person name="Idonuma A."/>
            <person name="Iijima M."/>
            <person name="Ikeda M."/>
            <person name="Ikeno M."/>
            <person name="Ito K."/>
            <person name="Ito S."/>
            <person name="Ito T."/>
            <person name="Ito Y."/>
            <person name="Ito Y."/>
            <person name="Iwabuchi A."/>
            <person name="Kamiya K."/>
            <person name="Karasawa W."/>
            <person name="Kurita K."/>
            <person name="Katagiri S."/>
            <person name="Kikuta A."/>
            <person name="Kobayashi H."/>
            <person name="Kobayashi N."/>
            <person name="Machita K."/>
            <person name="Maehara T."/>
            <person name="Masukawa M."/>
            <person name="Mizubayashi T."/>
            <person name="Mukai Y."/>
            <person name="Nagasaki H."/>
            <person name="Nagata Y."/>
            <person name="Naito S."/>
            <person name="Nakashima M."/>
            <person name="Nakama Y."/>
            <person name="Nakamichi Y."/>
            <person name="Nakamura M."/>
            <person name="Meguro A."/>
            <person name="Negishi M."/>
            <person name="Ohta I."/>
            <person name="Ohta T."/>
            <person name="Okamoto M."/>
            <person name="Ono N."/>
            <person name="Saji S."/>
            <person name="Sakaguchi M."/>
            <person name="Sakai K."/>
            <person name="Shibata M."/>
            <person name="Shimokawa T."/>
            <person name="Song J."/>
            <person name="Takazaki Y."/>
            <person name="Terasawa K."/>
            <person name="Tsugane M."/>
            <person name="Tsuji K."/>
            <person name="Ueda S."/>
            <person name="Waki K."/>
            <person name="Yamagata H."/>
            <person name="Yamamoto M."/>
            <person name="Yamamoto S."/>
            <person name="Yamane H."/>
            <person name="Yoshiki S."/>
            <person name="Yoshihara R."/>
            <person name="Yukawa K."/>
            <person name="Zhong H."/>
            <person name="Yano M."/>
            <person name="Yuan Q."/>
            <person name="Ouyang S."/>
            <person name="Liu J."/>
            <person name="Jones K.M."/>
            <person name="Gansberger K."/>
            <person name="Moffat K."/>
            <person name="Hill J."/>
            <person name="Bera J."/>
            <person name="Fadrosh D."/>
            <person name="Jin S."/>
            <person name="Johri S."/>
            <person name="Kim M."/>
            <person name="Overton L."/>
            <person name="Reardon M."/>
            <person name="Tsitrin T."/>
            <person name="Vuong H."/>
            <person name="Weaver B."/>
            <person name="Ciecko A."/>
            <person name="Tallon L."/>
            <person name="Jackson J."/>
            <person name="Pai G."/>
            <person name="Aken S.V."/>
            <person name="Utterback T."/>
            <person name="Reidmuller S."/>
            <person name="Feldblyum T."/>
            <person name="Hsiao J."/>
            <person name="Zismann V."/>
            <person name="Iobst S."/>
            <person name="de Vazeille A.R."/>
            <person name="Buell C.R."/>
            <person name="Ying K."/>
            <person name="Li Y."/>
            <person name="Lu T."/>
            <person name="Huang Y."/>
            <person name="Zhao Q."/>
            <person name="Feng Q."/>
            <person name="Zhang L."/>
            <person name="Zhu J."/>
            <person name="Weng Q."/>
            <person name="Mu J."/>
            <person name="Lu Y."/>
            <person name="Fan D."/>
            <person name="Liu Y."/>
            <person name="Guan J."/>
            <person name="Zhang Y."/>
            <person name="Yu S."/>
            <person name="Liu X."/>
            <person name="Zhang Y."/>
            <person name="Hong G."/>
            <person name="Han B."/>
            <person name="Choisne N."/>
            <person name="Demange N."/>
            <person name="Orjeda G."/>
            <person name="Samain S."/>
            <person name="Cattolico L."/>
            <person name="Pelletier E."/>
            <person name="Couloux A."/>
            <person name="Segurens B."/>
            <person name="Wincker P."/>
            <person name="D'Hont A."/>
            <person name="Scarpelli C."/>
            <person name="Weissenbach J."/>
            <person name="Salanoubat M."/>
            <person name="Quetier F."/>
            <person name="Yu Y."/>
            <person name="Kim H.R."/>
            <person name="Rambo T."/>
            <person name="Currie J."/>
            <person name="Collura K."/>
            <person name="Luo M."/>
            <person name="Yang T."/>
            <person name="Ammiraju J.S.S."/>
            <person name="Engler F."/>
            <person name="Soderlund C."/>
            <person name="Wing R.A."/>
            <person name="Palmer L.E."/>
            <person name="de la Bastide M."/>
            <person name="Spiegel L."/>
            <person name="Nascimento L."/>
            <person name="Zutavern T."/>
            <person name="O'Shaughnessy A."/>
            <person name="Dike S."/>
            <person name="Dedhia N."/>
            <person name="Preston R."/>
            <person name="Balija V."/>
            <person name="McCombie W.R."/>
            <person name="Chow T."/>
            <person name="Chen H."/>
            <person name="Chung M."/>
            <person name="Chen C."/>
            <person name="Shaw J."/>
            <person name="Wu H."/>
            <person name="Hsiao K."/>
            <person name="Chao Y."/>
            <person name="Chu M."/>
            <person name="Cheng C."/>
            <person name="Hour A."/>
            <person name="Lee P."/>
            <person name="Lin S."/>
            <person name="Lin Y."/>
            <person name="Liou J."/>
            <person name="Liu S."/>
            <person name="Hsing Y."/>
            <person name="Raghuvanshi S."/>
            <person name="Mohanty A."/>
            <person name="Bharti A.K."/>
            <person name="Gaur A."/>
            <person name="Gupta V."/>
            <person name="Kumar D."/>
            <person name="Ravi V."/>
            <person name="Vij S."/>
            <person name="Kapur A."/>
            <person name="Khurana P."/>
            <person name="Khurana P."/>
            <person name="Khurana J.P."/>
            <person name="Tyagi A.K."/>
            <person name="Gaikwad K."/>
            <person name="Singh A."/>
            <person name="Dalal V."/>
            <person name="Srivastava S."/>
            <person name="Dixit A."/>
            <person name="Pal A.K."/>
            <person name="Ghazi I.A."/>
            <person name="Yadav M."/>
            <person name="Pandit A."/>
            <person name="Bhargava A."/>
            <person name="Sureshbabu K."/>
            <person name="Batra K."/>
            <person name="Sharma T.R."/>
            <person name="Mohapatra T."/>
            <person name="Singh N.K."/>
            <person name="Messing J."/>
            <person name="Nelson A.B."/>
            <person name="Fuks G."/>
            <person name="Kavchok S."/>
            <person name="Keizer G."/>
            <person name="Linton E."/>
            <person name="Llaca V."/>
            <person name="Song R."/>
            <person name="Tanyolac B."/>
            <person name="Young S."/>
            <person name="Ho-Il K."/>
            <person name="Hahn J.H."/>
            <person name="Sangsakoo G."/>
            <person name="Vanavichit A."/>
            <person name="de Mattos Luiz.A.T."/>
            <person name="Zimmer P.D."/>
            <person name="Malone G."/>
            <person name="Dellagostin O."/>
            <person name="de Oliveira A.C."/>
            <person name="Bevan M."/>
            <person name="Bancroft I."/>
            <person name="Minx P."/>
            <person name="Cordum H."/>
            <person name="Wilson R."/>
            <person name="Cheng Z."/>
            <person name="Jin W."/>
            <person name="Jiang J."/>
            <person name="Leong S.A."/>
            <person name="Iwama H."/>
            <person name="Gojobori T."/>
            <person name="Itoh T."/>
            <person name="Niimura Y."/>
            <person name="Fujii Y."/>
            <person name="Habara T."/>
            <person name="Sakai H."/>
            <person name="Sato Y."/>
            <person name="Wilson G."/>
            <person name="Kumar K."/>
            <person name="McCouch S."/>
            <person name="Juretic N."/>
            <person name="Hoen D."/>
            <person name="Wright S."/>
            <person name="Bruskiewich R."/>
            <person name="Bureau T."/>
            <person name="Miyao A."/>
            <person name="Hirochika H."/>
            <person name="Nishikawa T."/>
            <person name="Kadowaki K."/>
            <person name="Sugiura M."/>
            <person name="Burr B."/>
            <person name="Sasaki T."/>
        </authorList>
    </citation>
    <scope>NUCLEOTIDE SEQUENCE [LARGE SCALE GENOMIC DNA]</scope>
    <source>
        <strain evidence="2">cv. Nipponbare</strain>
    </source>
</reference>
<dbReference type="AlphaFoldDB" id="Q6ZA08"/>
<name>Q6ZA08_ORYSJ</name>
<sequence>MEPLSSGRGRWIGYVAMSTDEMTWRLGRCEPVHLRRRRLSRGSVVGCDGRGGSGDLFPSCMDPVISPLPSCADPPSAATWGDDLDDGDTCGLGAIAIFSPGLDNMSVLLAVRPAGEEGFKLWTKGPGNMDVCSLLVGVSDLGVNLLVNHYDDLGRVADSSLDDGFLAGGGGKVGLVALDVALTFPQATMAS</sequence>
<organism evidence="1 2">
    <name type="scientific">Oryza sativa subsp. japonica</name>
    <name type="common">Rice</name>
    <dbReference type="NCBI Taxonomy" id="39947"/>
    <lineage>
        <taxon>Eukaryota</taxon>
        <taxon>Viridiplantae</taxon>
        <taxon>Streptophyta</taxon>
        <taxon>Embryophyta</taxon>
        <taxon>Tracheophyta</taxon>
        <taxon>Spermatophyta</taxon>
        <taxon>Magnoliopsida</taxon>
        <taxon>Liliopsida</taxon>
        <taxon>Poales</taxon>
        <taxon>Poaceae</taxon>
        <taxon>BOP clade</taxon>
        <taxon>Oryzoideae</taxon>
        <taxon>Oryzeae</taxon>
        <taxon>Oryzinae</taxon>
        <taxon>Oryza</taxon>
        <taxon>Oryza sativa</taxon>
    </lineage>
</organism>
<proteinExistence type="predicted"/>